<dbReference type="RefSeq" id="XP_022329424.1">
    <property type="nucleotide sequence ID" value="XM_022473716.1"/>
</dbReference>
<dbReference type="Pfam" id="PF10521">
    <property type="entry name" value="Tti2"/>
    <property type="match status" value="1"/>
</dbReference>
<keyword evidence="2" id="KW-1185">Reference proteome</keyword>
<dbReference type="Proteomes" id="UP000694844">
    <property type="component" value="Chromosome 4"/>
</dbReference>
<dbReference type="AlphaFoldDB" id="A0A8B8DNS9"/>
<organism evidence="2 4">
    <name type="scientific">Crassostrea virginica</name>
    <name type="common">Eastern oyster</name>
    <dbReference type="NCBI Taxonomy" id="6565"/>
    <lineage>
        <taxon>Eukaryota</taxon>
        <taxon>Metazoa</taxon>
        <taxon>Spiralia</taxon>
        <taxon>Lophotrochozoa</taxon>
        <taxon>Mollusca</taxon>
        <taxon>Bivalvia</taxon>
        <taxon>Autobranchia</taxon>
        <taxon>Pteriomorphia</taxon>
        <taxon>Ostreida</taxon>
        <taxon>Ostreoidea</taxon>
        <taxon>Ostreidae</taxon>
        <taxon>Crassostrea</taxon>
    </lineage>
</organism>
<dbReference type="KEGG" id="cvn:111128215"/>
<sequence length="507" mass="58514">MECADMCSAKAVLETLLKHDFGTSLVVDQVFARPTNSLGKFIEVTVESPNKDFHQSVSIIAKLVKVAPEKWIEDYIHEVTKSTKVEDKLHRLISVACAPFIKDLKLKPCEKSDVSSVSERAESVLALVRCLLSIVTDHDKTKPLVLCLLPHLLILITEHEQPNLWTSTVSLSLSKEVLTQVEEILSVSSHEDLLQYRIASDHTWSVLFHIIKYLSERLTRDSWMCYPSLKVVYRWVVFHTRFPNLSEAFPKFLPTALLFIDDHILENKILGVSCLYHIMQNTSREELRWYGQADVIYEALKHQMYTREPKLIDVLHPALLYILSVVEKDPQYCTDSKGLFRVPNKYDEVFHTILTDAYGEQNLALRIALTGHLTHFVEKLGLLAVRHNNLIFKVIEEYLEVYDGKRHSAKPQILRLLKSMIVATWPRMSRYVDFILKILVKLLIDISSRERYDMELVHTIEELSTQCLILIKHVNLEYVEKQLQNIIKLDIPNTCKLTLSDALQLSM</sequence>
<name>A0A8B8DNS9_CRAVI</name>
<evidence type="ECO:0000313" key="3">
    <source>
        <dbReference type="RefSeq" id="XP_022329424.1"/>
    </source>
</evidence>
<comment type="similarity">
    <text evidence="1">Belongs to the TTI2 family.</text>
</comment>
<reference evidence="3 4" key="1">
    <citation type="submission" date="2025-04" db="UniProtKB">
        <authorList>
            <consortium name="RefSeq"/>
        </authorList>
    </citation>
    <scope>IDENTIFICATION</scope>
    <source>
        <tissue evidence="3 4">Whole sample</tissue>
    </source>
</reference>
<dbReference type="GO" id="GO:0005829">
    <property type="term" value="C:cytosol"/>
    <property type="evidence" value="ECO:0007669"/>
    <property type="project" value="TreeGrafter"/>
</dbReference>
<protein>
    <submittedName>
        <fullName evidence="3 4">TELO2-interacting protein 2-like</fullName>
    </submittedName>
</protein>
<dbReference type="GO" id="GO:0005634">
    <property type="term" value="C:nucleus"/>
    <property type="evidence" value="ECO:0007669"/>
    <property type="project" value="TreeGrafter"/>
</dbReference>
<dbReference type="InterPro" id="IPR018870">
    <property type="entry name" value="Tti2"/>
</dbReference>
<evidence type="ECO:0000313" key="2">
    <source>
        <dbReference type="Proteomes" id="UP000694844"/>
    </source>
</evidence>
<proteinExistence type="inferred from homology"/>
<dbReference type="InterPro" id="IPR016024">
    <property type="entry name" value="ARM-type_fold"/>
</dbReference>
<evidence type="ECO:0000256" key="1">
    <source>
        <dbReference type="ARBA" id="ARBA00034736"/>
    </source>
</evidence>
<dbReference type="GO" id="GO:0110078">
    <property type="term" value="C:TTT Hsp90 cochaperone complex"/>
    <property type="evidence" value="ECO:0007669"/>
    <property type="project" value="InterPro"/>
</dbReference>
<dbReference type="RefSeq" id="XP_022329425.1">
    <property type="nucleotide sequence ID" value="XM_022473717.1"/>
</dbReference>
<dbReference type="PANTHER" id="PTHR32226:SF2">
    <property type="entry name" value="TELO2-INTERACTING PROTEIN 2"/>
    <property type="match status" value="1"/>
</dbReference>
<dbReference type="PANTHER" id="PTHR32226">
    <property type="entry name" value="TELO2-INTERACTING PROTEIN 2"/>
    <property type="match status" value="1"/>
</dbReference>
<gene>
    <name evidence="3 4" type="primary">LOC111128215</name>
</gene>
<dbReference type="SUPFAM" id="SSF48371">
    <property type="entry name" value="ARM repeat"/>
    <property type="match status" value="1"/>
</dbReference>
<evidence type="ECO:0000313" key="4">
    <source>
        <dbReference type="RefSeq" id="XP_022329425.1"/>
    </source>
</evidence>
<dbReference type="GeneID" id="111128215"/>
<accession>A0A8B8DNS9</accession>
<dbReference type="OrthoDB" id="6417021at2759"/>